<evidence type="ECO:0000256" key="2">
    <source>
        <dbReference type="ARBA" id="ARBA00022801"/>
    </source>
</evidence>
<protein>
    <submittedName>
        <fullName evidence="3">Endonuclease I</fullName>
    </submittedName>
</protein>
<sequence length="305" mass="35542">MKSILKLLFSFTIATPIPLNIISCYPTINHDDKSTINVELDPYLYQYYTPINNLGGSSLIKTLANLITTTQHPITYKEVWTVFNAAYQDKFYKKDNSIIDVYSTVFHGESPYTYQPQKDQCHGQPVSGEGTCYNREHIIPQSLFKKRMPMVADAYHILPSDAFVNNKRADYPHDVVVTATFRSKNGSKYGTNANGETVFEPTNDFKGIVARSYLYFAIRYYNQIPNNWGWIKHSYPFINEHYLTTYLNWANNYHPQEFEIYSNNIISKYQHNRNPFVDLPILTSLIWDPAFQNEQLHLIEKRTKN</sequence>
<evidence type="ECO:0000313" key="4">
    <source>
        <dbReference type="Proteomes" id="UP000035661"/>
    </source>
</evidence>
<accession>A0A0H3XIG1</accession>
<dbReference type="Proteomes" id="UP000035661">
    <property type="component" value="Chromosome"/>
</dbReference>
<dbReference type="AlphaFoldDB" id="A0A0H3XIG1"/>
<keyword evidence="1" id="KW-0540">Nuclease</keyword>
<dbReference type="STRING" id="315358.SERIO_v1c11200"/>
<gene>
    <name evidence="3" type="ORF">SERIO_v1c11200</name>
</gene>
<dbReference type="GO" id="GO:0004519">
    <property type="term" value="F:endonuclease activity"/>
    <property type="evidence" value="ECO:0007669"/>
    <property type="project" value="UniProtKB-KW"/>
</dbReference>
<dbReference type="InterPro" id="IPR007346">
    <property type="entry name" value="Endonuclease-I"/>
</dbReference>
<name>A0A0H3XIG1_9MOLU</name>
<evidence type="ECO:0000256" key="1">
    <source>
        <dbReference type="ARBA" id="ARBA00022722"/>
    </source>
</evidence>
<proteinExistence type="predicted"/>
<dbReference type="PANTHER" id="PTHR33607:SF2">
    <property type="entry name" value="ENDONUCLEASE-1"/>
    <property type="match status" value="1"/>
</dbReference>
<reference evidence="3 4" key="1">
    <citation type="journal article" date="2015" name="Genome Biol. Evol.">
        <title>Found and Lost: The Fates of Horizontally Acquired Genes in Arthropod-Symbiotic Spiroplasma.</title>
        <authorList>
            <person name="Lo W.S."/>
            <person name="Gasparich G.E."/>
            <person name="Kuo C.H."/>
        </authorList>
    </citation>
    <scope>NUCLEOTIDE SEQUENCE [LARGE SCALE GENOMIC DNA]</scope>
    <source>
        <strain evidence="4">TDA-040725-5</strain>
    </source>
</reference>
<dbReference type="PATRIC" id="fig|743698.3.peg.1131"/>
<keyword evidence="2" id="KW-0378">Hydrolase</keyword>
<keyword evidence="4" id="KW-1185">Reference proteome</keyword>
<keyword evidence="3" id="KW-0255">Endonuclease</keyword>
<dbReference type="GO" id="GO:0016787">
    <property type="term" value="F:hydrolase activity"/>
    <property type="evidence" value="ECO:0007669"/>
    <property type="project" value="UniProtKB-KW"/>
</dbReference>
<dbReference type="RefSeq" id="WP_053040867.1">
    <property type="nucleotide sequence ID" value="NZ_CP011856.1"/>
</dbReference>
<dbReference type="KEGG" id="seri:SERIO_v1c11200"/>
<reference evidence="4" key="2">
    <citation type="submission" date="2015-06" db="EMBL/GenBank/DDBJ databases">
        <title>Complete genome sequence of Spiroplasma eriocheiris TDA-040725-5 (DSM 21848).</title>
        <authorList>
            <person name="Lo W.-S."/>
            <person name="Kuo C.-H."/>
        </authorList>
    </citation>
    <scope>NUCLEOTIDE SEQUENCE [LARGE SCALE GENOMIC DNA]</scope>
    <source>
        <strain evidence="4">TDA-040725-5</strain>
    </source>
</reference>
<dbReference type="Pfam" id="PF04231">
    <property type="entry name" value="Endonuclease_1"/>
    <property type="match status" value="1"/>
</dbReference>
<dbReference type="EMBL" id="CP011856">
    <property type="protein sequence ID" value="AKM54673.1"/>
    <property type="molecule type" value="Genomic_DNA"/>
</dbReference>
<evidence type="ECO:0000313" key="3">
    <source>
        <dbReference type="EMBL" id="AKM54673.1"/>
    </source>
</evidence>
<dbReference type="PANTHER" id="PTHR33607">
    <property type="entry name" value="ENDONUCLEASE-1"/>
    <property type="match status" value="1"/>
</dbReference>
<dbReference type="SUPFAM" id="SSF54060">
    <property type="entry name" value="His-Me finger endonucleases"/>
    <property type="match status" value="1"/>
</dbReference>
<dbReference type="InterPro" id="IPR044925">
    <property type="entry name" value="His-Me_finger_sf"/>
</dbReference>
<organism evidence="3 4">
    <name type="scientific">Spiroplasma eriocheiris</name>
    <dbReference type="NCBI Taxonomy" id="315358"/>
    <lineage>
        <taxon>Bacteria</taxon>
        <taxon>Bacillati</taxon>
        <taxon>Mycoplasmatota</taxon>
        <taxon>Mollicutes</taxon>
        <taxon>Entomoplasmatales</taxon>
        <taxon>Spiroplasmataceae</taxon>
        <taxon>Spiroplasma</taxon>
    </lineage>
</organism>